<keyword evidence="3" id="KW-0813">Transport</keyword>
<feature type="transmembrane region" description="Helical" evidence="12">
    <location>
        <begin position="308"/>
        <end position="330"/>
    </location>
</feature>
<evidence type="ECO:0000313" key="14">
    <source>
        <dbReference type="EMBL" id="CDI53948.1"/>
    </source>
</evidence>
<reference evidence="14" key="1">
    <citation type="journal article" date="2014" name="Genome Biol. Evol.">
        <title>Gene Loss Rather Than Gene Gain Is Associated with a Host Jump from Monocots to Dicots in the Smut Fungus Melanopsichium pennsylvanicum.</title>
        <authorList>
            <person name="Sharma R."/>
            <person name="Mishra B."/>
            <person name="Runge F."/>
            <person name="Thines M."/>
        </authorList>
    </citation>
    <scope>NUCLEOTIDE SEQUENCE</scope>
    <source>
        <strain evidence="14">4</strain>
    </source>
</reference>
<evidence type="ECO:0000256" key="7">
    <source>
        <dbReference type="ARBA" id="ARBA00023136"/>
    </source>
</evidence>
<feature type="transmembrane region" description="Helical" evidence="12">
    <location>
        <begin position="418"/>
        <end position="442"/>
    </location>
</feature>
<feature type="transmembrane region" description="Helical" evidence="12">
    <location>
        <begin position="454"/>
        <end position="477"/>
    </location>
</feature>
<dbReference type="GO" id="GO:0022857">
    <property type="term" value="F:transmembrane transporter activity"/>
    <property type="evidence" value="ECO:0007669"/>
    <property type="project" value="InterPro"/>
</dbReference>
<keyword evidence="4" id="KW-1003">Cell membrane</keyword>
<evidence type="ECO:0000256" key="11">
    <source>
        <dbReference type="SAM" id="MobiDB-lite"/>
    </source>
</evidence>
<dbReference type="PROSITE" id="PS50850">
    <property type="entry name" value="MFS"/>
    <property type="match status" value="1"/>
</dbReference>
<feature type="transmembrane region" description="Helical" evidence="12">
    <location>
        <begin position="277"/>
        <end position="301"/>
    </location>
</feature>
<feature type="transmembrane region" description="Helical" evidence="12">
    <location>
        <begin position="622"/>
        <end position="640"/>
    </location>
</feature>
<evidence type="ECO:0000256" key="12">
    <source>
        <dbReference type="SAM" id="Phobius"/>
    </source>
</evidence>
<dbReference type="InterPro" id="IPR011701">
    <property type="entry name" value="MFS"/>
</dbReference>
<dbReference type="Pfam" id="PF07690">
    <property type="entry name" value="MFS_1"/>
    <property type="match status" value="1"/>
</dbReference>
<evidence type="ECO:0000259" key="13">
    <source>
        <dbReference type="PROSITE" id="PS50850"/>
    </source>
</evidence>
<feature type="transmembrane region" description="Helical" evidence="12">
    <location>
        <begin position="509"/>
        <end position="528"/>
    </location>
</feature>
<comment type="similarity">
    <text evidence="2">Belongs to the major facilitator superfamily.</text>
</comment>
<dbReference type="SUPFAM" id="SSF103473">
    <property type="entry name" value="MFS general substrate transporter"/>
    <property type="match status" value="1"/>
</dbReference>
<dbReference type="Gene3D" id="1.20.1720.10">
    <property type="entry name" value="Multidrug resistance protein D"/>
    <property type="match status" value="1"/>
</dbReference>
<feature type="transmembrane region" description="Helical" evidence="12">
    <location>
        <begin position="483"/>
        <end position="502"/>
    </location>
</feature>
<accession>A0A077R4Y1</accession>
<feature type="transmembrane region" description="Helical" evidence="12">
    <location>
        <begin position="226"/>
        <end position="247"/>
    </location>
</feature>
<protein>
    <recommendedName>
        <fullName evidence="9">MFS-type efflux pump MMF1</fullName>
    </recommendedName>
    <alternativeName>
        <fullName evidence="10">Mannosylerythritol lipids (MELs) biosynthesis cluster protein MMF1</fullName>
    </alternativeName>
</protein>
<feature type="compositionally biased region" description="Polar residues" evidence="11">
    <location>
        <begin position="108"/>
        <end position="140"/>
    </location>
</feature>
<keyword evidence="5 12" id="KW-0812">Transmembrane</keyword>
<comment type="subcellular location">
    <subcellularLocation>
        <location evidence="1">Cell membrane</location>
        <topology evidence="1">Multi-pass membrane protein</topology>
    </subcellularLocation>
</comment>
<feature type="transmembrane region" description="Helical" evidence="12">
    <location>
        <begin position="152"/>
        <end position="173"/>
    </location>
</feature>
<feature type="transmembrane region" description="Helical" evidence="12">
    <location>
        <begin position="377"/>
        <end position="398"/>
    </location>
</feature>
<proteinExistence type="inferred from homology"/>
<dbReference type="AlphaFoldDB" id="A0A077R4Y1"/>
<feature type="transmembrane region" description="Helical" evidence="12">
    <location>
        <begin position="193"/>
        <end position="214"/>
    </location>
</feature>
<name>A0A077R4Y1_9BASI</name>
<keyword evidence="7 12" id="KW-0472">Membrane</keyword>
<evidence type="ECO:0000256" key="8">
    <source>
        <dbReference type="ARBA" id="ARBA00023180"/>
    </source>
</evidence>
<evidence type="ECO:0000256" key="10">
    <source>
        <dbReference type="ARBA" id="ARBA00079488"/>
    </source>
</evidence>
<evidence type="ECO:0000256" key="4">
    <source>
        <dbReference type="ARBA" id="ARBA00022475"/>
    </source>
</evidence>
<evidence type="ECO:0000256" key="9">
    <source>
        <dbReference type="ARBA" id="ARBA00070111"/>
    </source>
</evidence>
<dbReference type="PANTHER" id="PTHR23501:SF102">
    <property type="entry name" value="DRUG TRANSPORTER, PUTATIVE (AFU_ORTHOLOGUE AFUA_3G08530)-RELATED"/>
    <property type="match status" value="1"/>
</dbReference>
<feature type="region of interest" description="Disordered" evidence="11">
    <location>
        <begin position="104"/>
        <end position="142"/>
    </location>
</feature>
<evidence type="ECO:0000256" key="6">
    <source>
        <dbReference type="ARBA" id="ARBA00022989"/>
    </source>
</evidence>
<organism evidence="14">
    <name type="scientific">Melanopsichium pennsylvanicum 4</name>
    <dbReference type="NCBI Taxonomy" id="1398559"/>
    <lineage>
        <taxon>Eukaryota</taxon>
        <taxon>Fungi</taxon>
        <taxon>Dikarya</taxon>
        <taxon>Basidiomycota</taxon>
        <taxon>Ustilaginomycotina</taxon>
        <taxon>Ustilaginomycetes</taxon>
        <taxon>Ustilaginales</taxon>
        <taxon>Ustilaginaceae</taxon>
        <taxon>Melanopsichium</taxon>
    </lineage>
</organism>
<dbReference type="PANTHER" id="PTHR23501">
    <property type="entry name" value="MAJOR FACILITATOR SUPERFAMILY"/>
    <property type="match status" value="1"/>
</dbReference>
<dbReference type="GO" id="GO:0005886">
    <property type="term" value="C:plasma membrane"/>
    <property type="evidence" value="ECO:0007669"/>
    <property type="project" value="UniProtKB-SubCell"/>
</dbReference>
<sequence length="679" mass="74430">MVKILRNLSVAAPSASRSRHSEELAPNDEEDGEWDYGWELYSRYEFTGAEKQQLEEQEETAVSDERQQINQTHLQSLRWQSLSSTTPTDFKRFKQQKSWYKMDEKSSIAPSTAGTPTVFNDTSSDVAPVRNHTSTDVSNQDETRKVKKDRQFWMIFVALLLIAFCAALDMTMISTALPAIVSDLPESSIAANWVTAAFLLPMVASQPIFGGLSCSVGRKISINSALIIFLVGSVVCATAKSLLILVVGRGIQGLGGGGIHSMSEIIMSDLTTLRERGLFFGLIALIFAIAGFAAPVLGGAFSQSSWPWIFWINLPIGAVAFVLLVTFLNIKVPLLTGKEKWQRLDLVGNAVLFGSVTSILIAVTEGGIKYEWTDGRIWIPLLVGLLGFVLFLCIEWIPNRFAPKPVFPLDLFRNRTAAFAYFQTFVHGIIYYGVIYMVPIYFQSIKDRTPLQSAIWSFPLTAPSCPFAMVAGLIISLTGRYKLSIFAGWALIAGGVTWLTQWHVDTSKAVWIISQIVAGAGIGILLPITLPPIQASLPANRLESATAAYAFTRTFGAVWGITGATTIFSTQAAKQLRPHYPELNPLGLNDFSIIAYSESIKKLPEPLQGIVKKVYADAIGKSYWLFVPLALIGFVTTFGIKELPLPDLIRSEAILEQKEDALPALNSVVSNAEVASATP</sequence>
<dbReference type="InterPro" id="IPR020846">
    <property type="entry name" value="MFS_dom"/>
</dbReference>
<evidence type="ECO:0000256" key="3">
    <source>
        <dbReference type="ARBA" id="ARBA00022448"/>
    </source>
</evidence>
<dbReference type="Gene3D" id="1.20.1250.20">
    <property type="entry name" value="MFS general substrate transporter like domains"/>
    <property type="match status" value="1"/>
</dbReference>
<keyword evidence="8" id="KW-0325">Glycoprotein</keyword>
<evidence type="ECO:0000256" key="1">
    <source>
        <dbReference type="ARBA" id="ARBA00004651"/>
    </source>
</evidence>
<dbReference type="FunFam" id="1.20.1250.20:FF:000484">
    <property type="entry name" value="MFS general substrate transporter"/>
    <property type="match status" value="1"/>
</dbReference>
<feature type="transmembrane region" description="Helical" evidence="12">
    <location>
        <begin position="350"/>
        <end position="368"/>
    </location>
</feature>
<dbReference type="InterPro" id="IPR036259">
    <property type="entry name" value="MFS_trans_sf"/>
</dbReference>
<evidence type="ECO:0000256" key="5">
    <source>
        <dbReference type="ARBA" id="ARBA00022692"/>
    </source>
</evidence>
<dbReference type="EMBL" id="HG529597">
    <property type="protein sequence ID" value="CDI53948.1"/>
    <property type="molecule type" value="Genomic_DNA"/>
</dbReference>
<feature type="domain" description="Major facilitator superfamily (MFS) profile" evidence="13">
    <location>
        <begin position="155"/>
        <end position="645"/>
    </location>
</feature>
<keyword evidence="6 12" id="KW-1133">Transmembrane helix</keyword>
<evidence type="ECO:0000256" key="2">
    <source>
        <dbReference type="ARBA" id="ARBA00008335"/>
    </source>
</evidence>
<feature type="transmembrane region" description="Helical" evidence="12">
    <location>
        <begin position="548"/>
        <end position="568"/>
    </location>
</feature>